<organism evidence="2 3">
    <name type="scientific">Nocardiopsis metallicus</name>
    <dbReference type="NCBI Taxonomy" id="179819"/>
    <lineage>
        <taxon>Bacteria</taxon>
        <taxon>Bacillati</taxon>
        <taxon>Actinomycetota</taxon>
        <taxon>Actinomycetes</taxon>
        <taxon>Streptosporangiales</taxon>
        <taxon>Nocardiopsidaceae</taxon>
        <taxon>Nocardiopsis</taxon>
    </lineage>
</organism>
<dbReference type="Proteomes" id="UP000579647">
    <property type="component" value="Unassembled WGS sequence"/>
</dbReference>
<name>A0A840W8E3_9ACTN</name>
<feature type="domain" description="Mycothiol-dependent maleylpyruvate isomerase metal-binding" evidence="1">
    <location>
        <begin position="5"/>
        <end position="137"/>
    </location>
</feature>
<proteinExistence type="predicted"/>
<accession>A0A840W8E3</accession>
<protein>
    <recommendedName>
        <fullName evidence="1">Mycothiol-dependent maleylpyruvate isomerase metal-binding domain-containing protein</fullName>
    </recommendedName>
</protein>
<keyword evidence="3" id="KW-1185">Reference proteome</keyword>
<dbReference type="Pfam" id="PF11716">
    <property type="entry name" value="MDMPI_N"/>
    <property type="match status" value="1"/>
</dbReference>
<gene>
    <name evidence="2" type="ORF">HNR07_000468</name>
</gene>
<comment type="caution">
    <text evidence="2">The sequence shown here is derived from an EMBL/GenBank/DDBJ whole genome shotgun (WGS) entry which is preliminary data.</text>
</comment>
<dbReference type="EMBL" id="JACHDO010000001">
    <property type="protein sequence ID" value="MBB5489331.1"/>
    <property type="molecule type" value="Genomic_DNA"/>
</dbReference>
<evidence type="ECO:0000313" key="3">
    <source>
        <dbReference type="Proteomes" id="UP000579647"/>
    </source>
</evidence>
<sequence>MSESDAVLPTRCVPWDVAALSVHTVGALHRVIVSLDEVPPESGPDLVSAVGYYAPDVRFSPAVNEDRVDSAMEQAARRSDAQEAGRVLRDTWRALEPRLEAEPVDRVVLTRHGDRMLLTDFLVTRVVELVLHGLDLADALGREPWTGPAALDTVREVLFEGVDPVELERVLPGRAATAGAPLASLAAVRAVTGRAGSDVDRTALEAAGVRFLALG</sequence>
<dbReference type="GO" id="GO:0046872">
    <property type="term" value="F:metal ion binding"/>
    <property type="evidence" value="ECO:0007669"/>
    <property type="project" value="InterPro"/>
</dbReference>
<dbReference type="InterPro" id="IPR034660">
    <property type="entry name" value="DinB/YfiT-like"/>
</dbReference>
<dbReference type="Gene3D" id="1.20.120.450">
    <property type="entry name" value="dinb family like domain"/>
    <property type="match status" value="1"/>
</dbReference>
<evidence type="ECO:0000313" key="2">
    <source>
        <dbReference type="EMBL" id="MBB5489331.1"/>
    </source>
</evidence>
<dbReference type="SUPFAM" id="SSF109854">
    <property type="entry name" value="DinB/YfiT-like putative metalloenzymes"/>
    <property type="match status" value="1"/>
</dbReference>
<dbReference type="InterPro" id="IPR024344">
    <property type="entry name" value="MDMPI_metal-binding"/>
</dbReference>
<reference evidence="2 3" key="1">
    <citation type="submission" date="2020-08" db="EMBL/GenBank/DDBJ databases">
        <title>Sequencing the genomes of 1000 actinobacteria strains.</title>
        <authorList>
            <person name="Klenk H.-P."/>
        </authorList>
    </citation>
    <scope>NUCLEOTIDE SEQUENCE [LARGE SCALE GENOMIC DNA]</scope>
    <source>
        <strain evidence="2 3">DSM 44598</strain>
    </source>
</reference>
<evidence type="ECO:0000259" key="1">
    <source>
        <dbReference type="Pfam" id="PF11716"/>
    </source>
</evidence>
<dbReference type="AlphaFoldDB" id="A0A840W8E3"/>